<evidence type="ECO:0000256" key="4">
    <source>
        <dbReference type="SAM" id="MobiDB-lite"/>
    </source>
</evidence>
<keyword evidence="2" id="KW-0238">DNA-binding</keyword>
<evidence type="ECO:0000313" key="7">
    <source>
        <dbReference type="EMBL" id="MDP9972172.1"/>
    </source>
</evidence>
<evidence type="ECO:0000259" key="5">
    <source>
        <dbReference type="PROSITE" id="PS51077"/>
    </source>
</evidence>
<evidence type="ECO:0000256" key="2">
    <source>
        <dbReference type="ARBA" id="ARBA00023125"/>
    </source>
</evidence>
<dbReference type="AlphaFoldDB" id="A0AAW8EJJ9"/>
<dbReference type="InterPro" id="IPR036388">
    <property type="entry name" value="WH-like_DNA-bd_sf"/>
</dbReference>
<evidence type="ECO:0000313" key="8">
    <source>
        <dbReference type="Proteomes" id="UP001224845"/>
    </source>
</evidence>
<dbReference type="InterPro" id="IPR014757">
    <property type="entry name" value="Tscrpt_reg_IclR_C"/>
</dbReference>
<dbReference type="PANTHER" id="PTHR30136:SF34">
    <property type="entry name" value="TRANSCRIPTIONAL REGULATOR"/>
    <property type="match status" value="1"/>
</dbReference>
<dbReference type="InterPro" id="IPR036390">
    <property type="entry name" value="WH_DNA-bd_sf"/>
</dbReference>
<reference evidence="7" key="1">
    <citation type="submission" date="2023-07" db="EMBL/GenBank/DDBJ databases">
        <title>Sorghum-associated microbial communities from plants grown in Nebraska, USA.</title>
        <authorList>
            <person name="Schachtman D."/>
        </authorList>
    </citation>
    <scope>NUCLEOTIDE SEQUENCE</scope>
    <source>
        <strain evidence="7">DS3315</strain>
    </source>
</reference>
<dbReference type="InterPro" id="IPR029016">
    <property type="entry name" value="GAF-like_dom_sf"/>
</dbReference>
<dbReference type="PROSITE" id="PS51078">
    <property type="entry name" value="ICLR_ED"/>
    <property type="match status" value="1"/>
</dbReference>
<evidence type="ECO:0000256" key="3">
    <source>
        <dbReference type="ARBA" id="ARBA00023163"/>
    </source>
</evidence>
<dbReference type="RefSeq" id="WP_307594760.1">
    <property type="nucleotide sequence ID" value="NZ_JAUSRV010000008.1"/>
</dbReference>
<dbReference type="InterPro" id="IPR005471">
    <property type="entry name" value="Tscrpt_reg_IclR_N"/>
</dbReference>
<accession>A0AAW8EJJ9</accession>
<dbReference type="SUPFAM" id="SSF46785">
    <property type="entry name" value="Winged helix' DNA-binding domain"/>
    <property type="match status" value="1"/>
</dbReference>
<keyword evidence="3" id="KW-0804">Transcription</keyword>
<feature type="domain" description="IclR-ED" evidence="6">
    <location>
        <begin position="94"/>
        <end position="274"/>
    </location>
</feature>
<dbReference type="GO" id="GO:0045892">
    <property type="term" value="P:negative regulation of DNA-templated transcription"/>
    <property type="evidence" value="ECO:0007669"/>
    <property type="project" value="TreeGrafter"/>
</dbReference>
<dbReference type="SMART" id="SM00346">
    <property type="entry name" value="HTH_ICLR"/>
    <property type="match status" value="1"/>
</dbReference>
<dbReference type="PANTHER" id="PTHR30136">
    <property type="entry name" value="HELIX-TURN-HELIX TRANSCRIPTIONAL REGULATOR, ICLR FAMILY"/>
    <property type="match status" value="1"/>
</dbReference>
<dbReference type="Pfam" id="PF01614">
    <property type="entry name" value="IclR_C"/>
    <property type="match status" value="1"/>
</dbReference>
<dbReference type="Pfam" id="PF09339">
    <property type="entry name" value="HTH_IclR"/>
    <property type="match status" value="1"/>
</dbReference>
<name>A0AAW8EJJ9_VARPD</name>
<feature type="domain" description="HTH iclR-type" evidence="5">
    <location>
        <begin position="31"/>
        <end position="93"/>
    </location>
</feature>
<sequence length="274" mass="30311">MDTSQKRSKRRSSAQADSPEDQGNVDGRLFVGSMEKGMRVLELFNEHPSTLSIGDIAEHTGMGRSAAQRFVYTLHRLGYLSRDNESKKYLPSLKLLGLVRGIHRHHPQRELAYPLLEKLARETRETVSWVELDGDEVVVLLNIPGSHITAINLPAGSRFPALTSSSGQVLLSQAPQAQLLKMLDALPPEMRARFGSRSRSEVLSIFRKAAEDGHSFTEKNFGDDGVSVSVPVTDFSGRPIAALNISTVRSRYSIAQARELILPRLERAAREASI</sequence>
<protein>
    <submittedName>
        <fullName evidence="7">IclR family pca regulon transcriptional regulator</fullName>
    </submittedName>
</protein>
<dbReference type="Gene3D" id="3.30.450.40">
    <property type="match status" value="1"/>
</dbReference>
<dbReference type="GO" id="GO:0003677">
    <property type="term" value="F:DNA binding"/>
    <property type="evidence" value="ECO:0007669"/>
    <property type="project" value="UniProtKB-KW"/>
</dbReference>
<dbReference type="Gene3D" id="1.10.10.10">
    <property type="entry name" value="Winged helix-like DNA-binding domain superfamily/Winged helix DNA-binding domain"/>
    <property type="match status" value="1"/>
</dbReference>
<keyword evidence="1" id="KW-0805">Transcription regulation</keyword>
<gene>
    <name evidence="7" type="ORF">J2W39_003414</name>
</gene>
<organism evidence="7 8">
    <name type="scientific">Variovorax paradoxus</name>
    <dbReference type="NCBI Taxonomy" id="34073"/>
    <lineage>
        <taxon>Bacteria</taxon>
        <taxon>Pseudomonadati</taxon>
        <taxon>Pseudomonadota</taxon>
        <taxon>Betaproteobacteria</taxon>
        <taxon>Burkholderiales</taxon>
        <taxon>Comamonadaceae</taxon>
        <taxon>Variovorax</taxon>
    </lineage>
</organism>
<comment type="caution">
    <text evidence="7">The sequence shown here is derived from an EMBL/GenBank/DDBJ whole genome shotgun (WGS) entry which is preliminary data.</text>
</comment>
<dbReference type="PROSITE" id="PS51077">
    <property type="entry name" value="HTH_ICLR"/>
    <property type="match status" value="1"/>
</dbReference>
<dbReference type="EMBL" id="JAUSRV010000008">
    <property type="protein sequence ID" value="MDP9972172.1"/>
    <property type="molecule type" value="Genomic_DNA"/>
</dbReference>
<dbReference type="InterPro" id="IPR050707">
    <property type="entry name" value="HTH_MetabolicPath_Reg"/>
</dbReference>
<evidence type="ECO:0000256" key="1">
    <source>
        <dbReference type="ARBA" id="ARBA00023015"/>
    </source>
</evidence>
<dbReference type="Proteomes" id="UP001224845">
    <property type="component" value="Unassembled WGS sequence"/>
</dbReference>
<feature type="compositionally biased region" description="Basic residues" evidence="4">
    <location>
        <begin position="1"/>
        <end position="12"/>
    </location>
</feature>
<feature type="region of interest" description="Disordered" evidence="4">
    <location>
        <begin position="1"/>
        <end position="27"/>
    </location>
</feature>
<proteinExistence type="predicted"/>
<evidence type="ECO:0000259" key="6">
    <source>
        <dbReference type="PROSITE" id="PS51078"/>
    </source>
</evidence>
<dbReference type="SUPFAM" id="SSF55781">
    <property type="entry name" value="GAF domain-like"/>
    <property type="match status" value="1"/>
</dbReference>
<dbReference type="GO" id="GO:0003700">
    <property type="term" value="F:DNA-binding transcription factor activity"/>
    <property type="evidence" value="ECO:0007669"/>
    <property type="project" value="TreeGrafter"/>
</dbReference>